<sequence length="1743" mass="186350">MFVSFMALLVLLSCGLLQAGPVVAADSAPRVEKRPAARTSEPLKPERRMTLKERRAQVEKLRAPKEPGTGVGLPGGKILNGPGDAPDAKGLKREAVSSTSLAAAALPAPTNLRVAPHPWFGFDVEWGNTKYDTPVGTESIHRALYRASDNALIKQWCDSDPDGTKDYSGKTFNWGVSDPTILTQGVEYYLKVAVSADKGTRTDPLGTGCATGWSAAAKGPNIAAEGRPVSVPASETYGCGCLDTTGRMPFQGFLGDPVNTATGAQTEAAVDAVVPARGVPFTLRRTYSSNNTASGLLGKGWALAYDVHLEVTDTKAVYTADSGARVTFTKDATTGAYAASSLGVTATLAGSATSGFTLANDAHEKLAFDGSGKLTGWRNAAGQGLSFTYSGDDLTSVTDAAGHTVQLTVDPSSHLLEAVDLPGGQSVHYGYTDGLLTSVKGTDGGTHIFGYDSSGRLMNVKDPAGRIVMEAQYDSSGRVTQHTDADGNTAKFTRATLETDYQDANGGIWSDLYSGSVLRHRIDPVGNVTSYQYDAKLRLTGVTDPAGRRTTMTYDPAGGLLSRTSGGVTESWTYDTAHNVATYTDGRGGKTAYGYDTSRRLLTAVGPAGKVSFTYNALGLLETSTSPRGKVTSFGYDAKGNLASRTTPSGAKTTYTYDAAGRVLTSTDPRGNKTGADPANYTTTYAYNTAGQLDSVTDPAGNVTAYEYDVNGNQTKVTDSANGVTIYAYDKFNRLTTVTAPDDSSTSTFYDANGNVVAEVDAAGGKTTYGYDKADRLVSVTSPNGNVAGATPAKYTTTYGYDAAGNLTRTVDPTGAVTTTEYDALNRPVKTTDPLNHSTVTAYDANGNVTQITDPLGKITKYTYTPADLLLTVTDPLTKVTTYGYDADGNRTSQTTPQGRKRTWAWDADGRLQSETDPRGYFSGNNAADYTTTYGYDAAGNPTSLTDPYGNKRTREYDGLNQLTAAQDASGRRTTYTYDVLGHIKTVTAPDEGTTSYAYDPAGNVRSRTDNNENTTTYTYDAEHRQTSVTDPLNRTVGYHYDAEGNLDKVTNARGITATHTFDALGRPTGTTYSDATPATIIRYDAAGNRYQVLDGTGTRTFAYDANDRLKTVTLPNSTTFAYTYDDAGHLLSRKYPDGQQTTYTYTAEGDRATATTNGAKTTYAHAVPHLLTSVTLPNGYTEARTYDRNQQLTDIVSSNSTKTLASWHGVLDADGRPERIDQVRNQDGTSKAQSDYYTYDPSGRLLTHCSSATKADTCPSGSPVTTYAYDKVGNRLTKTGPTGNTTYFYDAADQLTKTVTGGITVNYTYDADGNQTTDGTATLAYDATNHLKARGTTTYTHDADGNRATSTRGSTTTSYTWDTNNELPMLATETVGTGIWTASYTYNELGQIESTKQPAGTFYYHHDLIGTVTDLTNSTGGDPVHYTFGPFGENPTNLNGGAEGTPGNRFGFTGEYTDQTIRNDYDAVATSINLRARNYNPDTGRFTSRDPYIPDQNTPYTQPYAYVENAPTHRIDPSGMCSVTTQLKDLFTGNFGWNNNCAKEDRETAQKPPVAQAAKNLSDTITNKAVEVTGQGSLGLLDGLSLGTFSYLSGAQITCPPAYNAGLYGSMVPFPVNGGRHLALEGAEYVTASVWSRIAATQGVYAGTVLPKSFNLVTTSGHRIWVHPNATKHILEEIMHNGFSKNLKTEELLVGLVRAVDDATLQGVQYGRNVLSHGWELIISKPRNLTDNPVLKHARRLG</sequence>
<organism evidence="6 7">
    <name type="scientific">Streptomyces griseoincarnatus</name>
    <dbReference type="NCBI Taxonomy" id="29305"/>
    <lineage>
        <taxon>Bacteria</taxon>
        <taxon>Bacillati</taxon>
        <taxon>Actinomycetota</taxon>
        <taxon>Actinomycetes</taxon>
        <taxon>Kitasatosporales</taxon>
        <taxon>Streptomycetaceae</taxon>
        <taxon>Streptomyces</taxon>
        <taxon>Streptomyces griseoincarnatus group</taxon>
    </lineage>
</organism>
<dbReference type="InterPro" id="IPR006530">
    <property type="entry name" value="YD"/>
</dbReference>
<protein>
    <submittedName>
        <fullName evidence="6">DUF6531 domain-containing protein</fullName>
    </submittedName>
</protein>
<dbReference type="PANTHER" id="PTHR32305">
    <property type="match status" value="1"/>
</dbReference>
<feature type="chain" id="PRO_5047214637" evidence="3">
    <location>
        <begin position="25"/>
        <end position="1743"/>
    </location>
</feature>
<evidence type="ECO:0000259" key="4">
    <source>
        <dbReference type="Pfam" id="PF20148"/>
    </source>
</evidence>
<dbReference type="Pfam" id="PF05593">
    <property type="entry name" value="RHS_repeat"/>
    <property type="match status" value="9"/>
</dbReference>
<keyword evidence="7" id="KW-1185">Reference proteome</keyword>
<keyword evidence="1" id="KW-0677">Repeat</keyword>
<dbReference type="InterPro" id="IPR031325">
    <property type="entry name" value="RHS_repeat"/>
</dbReference>
<feature type="region of interest" description="Disordered" evidence="2">
    <location>
        <begin position="995"/>
        <end position="1014"/>
    </location>
</feature>
<dbReference type="Gene3D" id="2.180.10.10">
    <property type="entry name" value="RHS repeat-associated core"/>
    <property type="match status" value="5"/>
</dbReference>
<gene>
    <name evidence="6" type="ORF">NC658_32365</name>
</gene>
<dbReference type="InterPro" id="IPR050708">
    <property type="entry name" value="T6SS_VgrG/RHS"/>
</dbReference>
<feature type="domain" description="Teneurin-like YD-shell" evidence="5">
    <location>
        <begin position="1285"/>
        <end position="1364"/>
    </location>
</feature>
<reference evidence="6 7" key="1">
    <citation type="submission" date="2022-06" db="EMBL/GenBank/DDBJ databases">
        <title>Whole genome sequence of Streptomyces griseoincarnatus RB7AG.</title>
        <authorList>
            <person name="Ray L."/>
            <person name="Behera S."/>
            <person name="Panda A.N."/>
        </authorList>
    </citation>
    <scope>NUCLEOTIDE SEQUENCE [LARGE SCALE GENOMIC DNA]</scope>
    <source>
        <strain evidence="6 7">RB7AG</strain>
    </source>
</reference>
<proteinExistence type="predicted"/>
<keyword evidence="3" id="KW-0732">Signal</keyword>
<evidence type="ECO:0000313" key="6">
    <source>
        <dbReference type="EMBL" id="MCM2517890.1"/>
    </source>
</evidence>
<feature type="domain" description="Teneurin-like YD-shell" evidence="5">
    <location>
        <begin position="1009"/>
        <end position="1149"/>
    </location>
</feature>
<dbReference type="InterPro" id="IPR022385">
    <property type="entry name" value="Rhs_assc_core"/>
</dbReference>
<dbReference type="SUPFAM" id="SSF69304">
    <property type="entry name" value="Tricorn protease N-terminal domain"/>
    <property type="match status" value="1"/>
</dbReference>
<comment type="caution">
    <text evidence="6">The sequence shown here is derived from an EMBL/GenBank/DDBJ whole genome shotgun (WGS) entry which is preliminary data.</text>
</comment>
<dbReference type="Pfam" id="PF20148">
    <property type="entry name" value="DUF6531"/>
    <property type="match status" value="1"/>
</dbReference>
<dbReference type="InterPro" id="IPR056823">
    <property type="entry name" value="TEN-like_YD-shell"/>
</dbReference>
<dbReference type="NCBIfam" id="TIGR01643">
    <property type="entry name" value="YD_repeat_2x"/>
    <property type="match status" value="15"/>
</dbReference>
<feature type="compositionally biased region" description="Low complexity" evidence="2">
    <location>
        <begin position="1350"/>
        <end position="1360"/>
    </location>
</feature>
<evidence type="ECO:0000313" key="7">
    <source>
        <dbReference type="Proteomes" id="UP001523263"/>
    </source>
</evidence>
<name>A0ABT0W2T1_STRGI</name>
<evidence type="ECO:0000259" key="5">
    <source>
        <dbReference type="Pfam" id="PF25023"/>
    </source>
</evidence>
<evidence type="ECO:0000256" key="1">
    <source>
        <dbReference type="ARBA" id="ARBA00022737"/>
    </source>
</evidence>
<feature type="domain" description="Teneurin-like YD-shell" evidence="5">
    <location>
        <begin position="371"/>
        <end position="490"/>
    </location>
</feature>
<dbReference type="RefSeq" id="WP_251100213.1">
    <property type="nucleotide sequence ID" value="NZ_JAMQBH010000029.1"/>
</dbReference>
<dbReference type="Proteomes" id="UP001523263">
    <property type="component" value="Unassembled WGS sequence"/>
</dbReference>
<feature type="domain" description="DUF6531" evidence="4">
    <location>
        <begin position="255"/>
        <end position="328"/>
    </location>
</feature>
<feature type="signal peptide" evidence="3">
    <location>
        <begin position="1"/>
        <end position="24"/>
    </location>
</feature>
<evidence type="ECO:0000256" key="3">
    <source>
        <dbReference type="SAM" id="SignalP"/>
    </source>
</evidence>
<accession>A0ABT0W2T1</accession>
<feature type="region of interest" description="Disordered" evidence="2">
    <location>
        <begin position="1339"/>
        <end position="1360"/>
    </location>
</feature>
<dbReference type="InterPro" id="IPR045351">
    <property type="entry name" value="DUF6531"/>
</dbReference>
<dbReference type="Pfam" id="PF25023">
    <property type="entry name" value="TEN_YD-shell"/>
    <property type="match status" value="3"/>
</dbReference>
<evidence type="ECO:0000256" key="2">
    <source>
        <dbReference type="SAM" id="MobiDB-lite"/>
    </source>
</evidence>
<dbReference type="EMBL" id="JAMQBH010000029">
    <property type="protein sequence ID" value="MCM2517890.1"/>
    <property type="molecule type" value="Genomic_DNA"/>
</dbReference>
<dbReference type="PANTHER" id="PTHR32305:SF15">
    <property type="entry name" value="PROTEIN RHSA-RELATED"/>
    <property type="match status" value="1"/>
</dbReference>
<dbReference type="NCBIfam" id="TIGR03696">
    <property type="entry name" value="Rhs_assc_core"/>
    <property type="match status" value="1"/>
</dbReference>